<name>A0AA88QK48_9ASTE</name>
<dbReference type="GO" id="GO:0030687">
    <property type="term" value="C:preribosome, large subunit precursor"/>
    <property type="evidence" value="ECO:0007669"/>
    <property type="project" value="TreeGrafter"/>
</dbReference>
<evidence type="ECO:0008006" key="4">
    <source>
        <dbReference type="Google" id="ProtNLM"/>
    </source>
</evidence>
<dbReference type="PANTHER" id="PTHR16038:SF4">
    <property type="entry name" value="WD REPEAT-CONTAINING PROTEIN 74"/>
    <property type="match status" value="1"/>
</dbReference>
<dbReference type="CDD" id="cd22857">
    <property type="entry name" value="WDR74"/>
    <property type="match status" value="1"/>
</dbReference>
<comment type="caution">
    <text evidence="2">The sequence shown here is derived from an EMBL/GenBank/DDBJ whole genome shotgun (WGS) entry which is preliminary data.</text>
</comment>
<dbReference type="GO" id="GO:0042273">
    <property type="term" value="P:ribosomal large subunit biogenesis"/>
    <property type="evidence" value="ECO:0007669"/>
    <property type="project" value="InterPro"/>
</dbReference>
<gene>
    <name evidence="2" type="ORF">RJ640_030339</name>
</gene>
<dbReference type="SUPFAM" id="SSF50998">
    <property type="entry name" value="Quinoprotein alcohol dehydrogenase-like"/>
    <property type="match status" value="1"/>
</dbReference>
<protein>
    <recommendedName>
        <fullName evidence="4">WD repeat-containing protein 74</fullName>
    </recommendedName>
</protein>
<keyword evidence="3" id="KW-1185">Reference proteome</keyword>
<dbReference type="PANTHER" id="PTHR16038">
    <property type="entry name" value="NOP SEVEN ASSOCIATED PROTEIN 1"/>
    <property type="match status" value="1"/>
</dbReference>
<feature type="compositionally biased region" description="Basic residues" evidence="1">
    <location>
        <begin position="335"/>
        <end position="358"/>
    </location>
</feature>
<dbReference type="InterPro" id="IPR037379">
    <property type="entry name" value="WDR74/Nsa1"/>
</dbReference>
<accession>A0AA88QK48</accession>
<evidence type="ECO:0000313" key="3">
    <source>
        <dbReference type="Proteomes" id="UP001187471"/>
    </source>
</evidence>
<dbReference type="GO" id="GO:0005730">
    <property type="term" value="C:nucleolus"/>
    <property type="evidence" value="ECO:0007669"/>
    <property type="project" value="InterPro"/>
</dbReference>
<organism evidence="2 3">
    <name type="scientific">Escallonia rubra</name>
    <dbReference type="NCBI Taxonomy" id="112253"/>
    <lineage>
        <taxon>Eukaryota</taxon>
        <taxon>Viridiplantae</taxon>
        <taxon>Streptophyta</taxon>
        <taxon>Embryophyta</taxon>
        <taxon>Tracheophyta</taxon>
        <taxon>Spermatophyta</taxon>
        <taxon>Magnoliopsida</taxon>
        <taxon>eudicotyledons</taxon>
        <taxon>Gunneridae</taxon>
        <taxon>Pentapetalae</taxon>
        <taxon>asterids</taxon>
        <taxon>campanulids</taxon>
        <taxon>Escalloniales</taxon>
        <taxon>Escalloniaceae</taxon>
        <taxon>Escallonia</taxon>
    </lineage>
</organism>
<dbReference type="EMBL" id="JAVXUO010002587">
    <property type="protein sequence ID" value="KAK2971373.1"/>
    <property type="molecule type" value="Genomic_DNA"/>
</dbReference>
<sequence>MPRTTTLEAPGCPPFRALTFDVLGLVKVVEARSNQGGIPKVVDVWGKPDASQCVLAASSNDREFDPLVAVARKSGLVEVLSPINGDVRASIPNSSQSDIQPQDAIAGLHMFRKHRSELSSRSCTLLTCTTRGHASLRSVEVPEVPGDSFSGDTPTKWNVCGAGDIPAKNSLDIFTPTWFTSATFLNKDDHRKFVAGTNSHQVRLYDISAQRKPVISFDFRETPIKAVAEDLDGNTVYVGNGSGDLASIDIRTGLDCYLRIWDIKSRQLLSAVFLKQHLTNVVFDSHIGNEEIAVSGAPLPPKEQRDANATADRNVEDSGRDAEESDRDTEESLPVKRKKKSKEHSGSKKLKFKKRGKKLKEESINAS</sequence>
<feature type="region of interest" description="Disordered" evidence="1">
    <location>
        <begin position="294"/>
        <end position="367"/>
    </location>
</feature>
<dbReference type="InterPro" id="IPR015943">
    <property type="entry name" value="WD40/YVTN_repeat-like_dom_sf"/>
</dbReference>
<dbReference type="Gene3D" id="2.130.10.10">
    <property type="entry name" value="YVTN repeat-like/Quinoprotein amine dehydrogenase"/>
    <property type="match status" value="1"/>
</dbReference>
<dbReference type="Proteomes" id="UP001187471">
    <property type="component" value="Unassembled WGS sequence"/>
</dbReference>
<feature type="compositionally biased region" description="Basic and acidic residues" evidence="1">
    <location>
        <begin position="313"/>
        <end position="322"/>
    </location>
</feature>
<evidence type="ECO:0000256" key="1">
    <source>
        <dbReference type="SAM" id="MobiDB-lite"/>
    </source>
</evidence>
<proteinExistence type="predicted"/>
<reference evidence="2" key="1">
    <citation type="submission" date="2022-12" db="EMBL/GenBank/DDBJ databases">
        <title>Draft genome assemblies for two species of Escallonia (Escalloniales).</title>
        <authorList>
            <person name="Chanderbali A."/>
            <person name="Dervinis C."/>
            <person name="Anghel I."/>
            <person name="Soltis D."/>
            <person name="Soltis P."/>
            <person name="Zapata F."/>
        </authorList>
    </citation>
    <scope>NUCLEOTIDE SEQUENCE</scope>
    <source>
        <strain evidence="2">UCBG92.1500</strain>
        <tissue evidence="2">Leaf</tissue>
    </source>
</reference>
<dbReference type="InterPro" id="IPR011047">
    <property type="entry name" value="Quinoprotein_ADH-like_sf"/>
</dbReference>
<dbReference type="AlphaFoldDB" id="A0AA88QK48"/>
<evidence type="ECO:0000313" key="2">
    <source>
        <dbReference type="EMBL" id="KAK2971373.1"/>
    </source>
</evidence>